<dbReference type="RefSeq" id="WP_188951809.1">
    <property type="nucleotide sequence ID" value="NZ_BMIB01000002.1"/>
</dbReference>
<accession>A0A917MV65</accession>
<feature type="domain" description="Protein FecR C-terminal" evidence="2">
    <location>
        <begin position="350"/>
        <end position="418"/>
    </location>
</feature>
<dbReference type="Pfam" id="PF04773">
    <property type="entry name" value="FecR"/>
    <property type="match status" value="1"/>
</dbReference>
<reference evidence="3" key="2">
    <citation type="submission" date="2020-09" db="EMBL/GenBank/DDBJ databases">
        <authorList>
            <person name="Sun Q."/>
            <person name="Zhou Y."/>
        </authorList>
    </citation>
    <scope>NUCLEOTIDE SEQUENCE</scope>
    <source>
        <strain evidence="3">CGMCC 1.15290</strain>
    </source>
</reference>
<feature type="domain" description="FecR protein" evidence="1">
    <location>
        <begin position="212"/>
        <end position="306"/>
    </location>
</feature>
<protein>
    <recommendedName>
        <fullName evidence="5">FecR family protein</fullName>
    </recommendedName>
</protein>
<sequence>MSIQELLAATENNAELVDLILWDRYVGLTKQGNARMQQLMQQPGAEEAFLLCEYYLDTNALPEQEEQQQLLLLRKELLEKSAALPVFITTPETPVHTTRVKSVIFRQWHYYAAGFAAAVAGVYFYFQHPITTHKPVTKDVAIVAPAKDVAPGRDQAVLRLANGDTVLLGTRQPGNIATEGNTHVIQMNGGMLFYEAASGNAASGTAMVYNSITTPRAGKYALELEDGTKVWLNAASSLRYPVAFNGRERVVEVSGEAYFEVAANARKPFIVKAGKHTVHVLGTHFNISAYPEETTVNTTLLEGSVRVTNGEVAQYLNPGQQAQASNGAFNIKLNPNPDLEDVMAWKNGVFYLNASSLNHLMLQVCRWYDMDVEYINVNKSAGRFMGTIPRDVPLSQVLYLLELTGSIHFSVEGKKILVRQ</sequence>
<dbReference type="InterPro" id="IPR006860">
    <property type="entry name" value="FecR"/>
</dbReference>
<evidence type="ECO:0000313" key="4">
    <source>
        <dbReference type="Proteomes" id="UP000627292"/>
    </source>
</evidence>
<reference evidence="3" key="1">
    <citation type="journal article" date="2014" name="Int. J. Syst. Evol. Microbiol.">
        <title>Complete genome sequence of Corynebacterium casei LMG S-19264T (=DSM 44701T), isolated from a smear-ripened cheese.</title>
        <authorList>
            <consortium name="US DOE Joint Genome Institute (JGI-PGF)"/>
            <person name="Walter F."/>
            <person name="Albersmeier A."/>
            <person name="Kalinowski J."/>
            <person name="Ruckert C."/>
        </authorList>
    </citation>
    <scope>NUCLEOTIDE SEQUENCE</scope>
    <source>
        <strain evidence="3">CGMCC 1.15290</strain>
    </source>
</reference>
<dbReference type="InterPro" id="IPR012373">
    <property type="entry name" value="Ferrdict_sens_TM"/>
</dbReference>
<organism evidence="3 4">
    <name type="scientific">Filimonas zeae</name>
    <dbReference type="NCBI Taxonomy" id="1737353"/>
    <lineage>
        <taxon>Bacteria</taxon>
        <taxon>Pseudomonadati</taxon>
        <taxon>Bacteroidota</taxon>
        <taxon>Chitinophagia</taxon>
        <taxon>Chitinophagales</taxon>
        <taxon>Chitinophagaceae</taxon>
        <taxon>Filimonas</taxon>
    </lineage>
</organism>
<evidence type="ECO:0000313" key="3">
    <source>
        <dbReference type="EMBL" id="GGH65709.1"/>
    </source>
</evidence>
<dbReference type="Proteomes" id="UP000627292">
    <property type="component" value="Unassembled WGS sequence"/>
</dbReference>
<evidence type="ECO:0008006" key="5">
    <source>
        <dbReference type="Google" id="ProtNLM"/>
    </source>
</evidence>
<dbReference type="AlphaFoldDB" id="A0A917MV65"/>
<dbReference type="FunFam" id="2.60.120.1440:FF:000001">
    <property type="entry name" value="Putative anti-sigma factor"/>
    <property type="match status" value="1"/>
</dbReference>
<dbReference type="PANTHER" id="PTHR30273">
    <property type="entry name" value="PERIPLASMIC SIGNAL SENSOR AND SIGMA FACTOR ACTIVATOR FECR-RELATED"/>
    <property type="match status" value="1"/>
</dbReference>
<dbReference type="EMBL" id="BMIB01000002">
    <property type="protein sequence ID" value="GGH65709.1"/>
    <property type="molecule type" value="Genomic_DNA"/>
</dbReference>
<keyword evidence="4" id="KW-1185">Reference proteome</keyword>
<dbReference type="InterPro" id="IPR032508">
    <property type="entry name" value="FecR_C"/>
</dbReference>
<name>A0A917MV65_9BACT</name>
<dbReference type="GO" id="GO:0016989">
    <property type="term" value="F:sigma factor antagonist activity"/>
    <property type="evidence" value="ECO:0007669"/>
    <property type="project" value="TreeGrafter"/>
</dbReference>
<evidence type="ECO:0000259" key="1">
    <source>
        <dbReference type="Pfam" id="PF04773"/>
    </source>
</evidence>
<dbReference type="PANTHER" id="PTHR30273:SF2">
    <property type="entry name" value="PROTEIN FECR"/>
    <property type="match status" value="1"/>
</dbReference>
<comment type="caution">
    <text evidence="3">The sequence shown here is derived from an EMBL/GenBank/DDBJ whole genome shotgun (WGS) entry which is preliminary data.</text>
</comment>
<proteinExistence type="predicted"/>
<dbReference type="Gene3D" id="3.55.50.30">
    <property type="match status" value="1"/>
</dbReference>
<evidence type="ECO:0000259" key="2">
    <source>
        <dbReference type="Pfam" id="PF16344"/>
    </source>
</evidence>
<gene>
    <name evidence="3" type="ORF">GCM10011379_19130</name>
</gene>
<dbReference type="Pfam" id="PF16344">
    <property type="entry name" value="FecR_C"/>
    <property type="match status" value="1"/>
</dbReference>
<dbReference type="Gene3D" id="2.60.120.1440">
    <property type="match status" value="1"/>
</dbReference>